<dbReference type="EMBL" id="JAJSOW010000107">
    <property type="protein sequence ID" value="KAI9157536.1"/>
    <property type="molecule type" value="Genomic_DNA"/>
</dbReference>
<comment type="caution">
    <text evidence="1">The sequence shown here is derived from an EMBL/GenBank/DDBJ whole genome shotgun (WGS) entry which is preliminary data.</text>
</comment>
<protein>
    <submittedName>
        <fullName evidence="1">Uncharacterized protein</fullName>
    </submittedName>
</protein>
<sequence>MRYRGSRPDFGGVETKRALRCIGAKGNDYVDRNRREGLVFATWRHSIELYSLNNVDGFSRIPTHLLRSLMWGKAILYEGMRWRVGNGKKSRVYGDKWIPRDNVPFIISPRNLDVNSTVDRLLSPAGNWDIQKLQQNFVQFDVDGILQIPTGIGELEDRRVAV</sequence>
<gene>
    <name evidence="1" type="ORF">LWI28_024045</name>
</gene>
<accession>A0AAD5IBJ2</accession>
<evidence type="ECO:0000313" key="1">
    <source>
        <dbReference type="EMBL" id="KAI9157536.1"/>
    </source>
</evidence>
<dbReference type="Proteomes" id="UP001064489">
    <property type="component" value="Chromosome 12"/>
</dbReference>
<organism evidence="1 2">
    <name type="scientific">Acer negundo</name>
    <name type="common">Box elder</name>
    <dbReference type="NCBI Taxonomy" id="4023"/>
    <lineage>
        <taxon>Eukaryota</taxon>
        <taxon>Viridiplantae</taxon>
        <taxon>Streptophyta</taxon>
        <taxon>Embryophyta</taxon>
        <taxon>Tracheophyta</taxon>
        <taxon>Spermatophyta</taxon>
        <taxon>Magnoliopsida</taxon>
        <taxon>eudicotyledons</taxon>
        <taxon>Gunneridae</taxon>
        <taxon>Pentapetalae</taxon>
        <taxon>rosids</taxon>
        <taxon>malvids</taxon>
        <taxon>Sapindales</taxon>
        <taxon>Sapindaceae</taxon>
        <taxon>Hippocastanoideae</taxon>
        <taxon>Acereae</taxon>
        <taxon>Acer</taxon>
    </lineage>
</organism>
<reference evidence="1" key="1">
    <citation type="journal article" date="2022" name="Plant J.">
        <title>Strategies of tolerance reflected in two North American maple genomes.</title>
        <authorList>
            <person name="McEvoy S.L."/>
            <person name="Sezen U.U."/>
            <person name="Trouern-Trend A."/>
            <person name="McMahon S.M."/>
            <person name="Schaberg P.G."/>
            <person name="Yang J."/>
            <person name="Wegrzyn J.L."/>
            <person name="Swenson N.G."/>
        </authorList>
    </citation>
    <scope>NUCLEOTIDE SEQUENCE</scope>
    <source>
        <strain evidence="1">91603</strain>
    </source>
</reference>
<evidence type="ECO:0000313" key="2">
    <source>
        <dbReference type="Proteomes" id="UP001064489"/>
    </source>
</evidence>
<name>A0AAD5IBJ2_ACENE</name>
<reference evidence="1" key="2">
    <citation type="submission" date="2023-02" db="EMBL/GenBank/DDBJ databases">
        <authorList>
            <person name="Swenson N.G."/>
            <person name="Wegrzyn J.L."/>
            <person name="Mcevoy S.L."/>
        </authorList>
    </citation>
    <scope>NUCLEOTIDE SEQUENCE</scope>
    <source>
        <strain evidence="1">91603</strain>
        <tissue evidence="1">Leaf</tissue>
    </source>
</reference>
<keyword evidence="2" id="KW-1185">Reference proteome</keyword>
<dbReference type="AlphaFoldDB" id="A0AAD5IBJ2"/>
<proteinExistence type="predicted"/>